<dbReference type="Pfam" id="PF00651">
    <property type="entry name" value="BTB"/>
    <property type="match status" value="1"/>
</dbReference>
<accession>A0A6A5ZS90</accession>
<reference evidence="2" key="1">
    <citation type="journal article" date="2020" name="Stud. Mycol.">
        <title>101 Dothideomycetes genomes: a test case for predicting lifestyles and emergence of pathogens.</title>
        <authorList>
            <person name="Haridas S."/>
            <person name="Albert R."/>
            <person name="Binder M."/>
            <person name="Bloem J."/>
            <person name="Labutti K."/>
            <person name="Salamov A."/>
            <person name="Andreopoulos B."/>
            <person name="Baker S."/>
            <person name="Barry K."/>
            <person name="Bills G."/>
            <person name="Bluhm B."/>
            <person name="Cannon C."/>
            <person name="Castanera R."/>
            <person name="Culley D."/>
            <person name="Daum C."/>
            <person name="Ezra D."/>
            <person name="Gonzalez J."/>
            <person name="Henrissat B."/>
            <person name="Kuo A."/>
            <person name="Liang C."/>
            <person name="Lipzen A."/>
            <person name="Lutzoni F."/>
            <person name="Magnuson J."/>
            <person name="Mondo S."/>
            <person name="Nolan M."/>
            <person name="Ohm R."/>
            <person name="Pangilinan J."/>
            <person name="Park H.-J."/>
            <person name="Ramirez L."/>
            <person name="Alfaro M."/>
            <person name="Sun H."/>
            <person name="Tritt A."/>
            <person name="Yoshinaga Y."/>
            <person name="Zwiers L.-H."/>
            <person name="Turgeon B."/>
            <person name="Goodwin S."/>
            <person name="Spatafora J."/>
            <person name="Crous P."/>
            <person name="Grigoriev I."/>
        </authorList>
    </citation>
    <scope>NUCLEOTIDE SEQUENCE</scope>
    <source>
        <strain evidence="2">CBS 627.86</strain>
    </source>
</reference>
<organism evidence="2 3">
    <name type="scientific">Lophiotrema nucula</name>
    <dbReference type="NCBI Taxonomy" id="690887"/>
    <lineage>
        <taxon>Eukaryota</taxon>
        <taxon>Fungi</taxon>
        <taxon>Dikarya</taxon>
        <taxon>Ascomycota</taxon>
        <taxon>Pezizomycotina</taxon>
        <taxon>Dothideomycetes</taxon>
        <taxon>Pleosporomycetidae</taxon>
        <taxon>Pleosporales</taxon>
        <taxon>Lophiotremataceae</taxon>
        <taxon>Lophiotrema</taxon>
    </lineage>
</organism>
<dbReference type="PANTHER" id="PTHR47843">
    <property type="entry name" value="BTB DOMAIN-CONTAINING PROTEIN-RELATED"/>
    <property type="match status" value="1"/>
</dbReference>
<evidence type="ECO:0000259" key="1">
    <source>
        <dbReference type="PROSITE" id="PS50097"/>
    </source>
</evidence>
<protein>
    <recommendedName>
        <fullName evidence="1">BTB domain-containing protein</fullName>
    </recommendedName>
</protein>
<dbReference type="Proteomes" id="UP000799770">
    <property type="component" value="Unassembled WGS sequence"/>
</dbReference>
<dbReference type="CDD" id="cd18186">
    <property type="entry name" value="BTB_POZ_ZBTB_KLHL-like"/>
    <property type="match status" value="1"/>
</dbReference>
<gene>
    <name evidence="2" type="ORF">BDV96DRAFT_640181</name>
</gene>
<dbReference type="Gene3D" id="3.30.710.10">
    <property type="entry name" value="Potassium Channel Kv1.1, Chain A"/>
    <property type="match status" value="1"/>
</dbReference>
<proteinExistence type="predicted"/>
<sequence length="224" mass="25864">MDRKHKLGKLGKAFITIVVGEGDEQEEFTIHEALATQRSRFFRNCMKGNWKEAEDRVVKLPKEEPAIFELYVQSLYAGHVSNQDDTSPPFPKLGKIFALAHMLQDTEARNTATKEIFAKIERVVVPSYAIPPADFFDMITSVWETSDKDAPIRRLLVDTFKSYNMLASYGKAEKEQIIACFEKVPADFHARVTWEFMARYRKTQWLGEDLNDVSQYLEKVESEK</sequence>
<name>A0A6A5ZS90_9PLEO</name>
<feature type="domain" description="BTB" evidence="1">
    <location>
        <begin position="13"/>
        <end position="84"/>
    </location>
</feature>
<dbReference type="AlphaFoldDB" id="A0A6A5ZS90"/>
<keyword evidence="3" id="KW-1185">Reference proteome</keyword>
<dbReference type="PANTHER" id="PTHR47843:SF2">
    <property type="entry name" value="BTB DOMAIN-CONTAINING PROTEIN"/>
    <property type="match status" value="1"/>
</dbReference>
<dbReference type="PROSITE" id="PS50097">
    <property type="entry name" value="BTB"/>
    <property type="match status" value="1"/>
</dbReference>
<evidence type="ECO:0000313" key="2">
    <source>
        <dbReference type="EMBL" id="KAF2122116.1"/>
    </source>
</evidence>
<evidence type="ECO:0000313" key="3">
    <source>
        <dbReference type="Proteomes" id="UP000799770"/>
    </source>
</evidence>
<dbReference type="EMBL" id="ML977311">
    <property type="protein sequence ID" value="KAF2122116.1"/>
    <property type="molecule type" value="Genomic_DNA"/>
</dbReference>
<dbReference type="SUPFAM" id="SSF54695">
    <property type="entry name" value="POZ domain"/>
    <property type="match status" value="1"/>
</dbReference>
<dbReference type="InterPro" id="IPR000210">
    <property type="entry name" value="BTB/POZ_dom"/>
</dbReference>
<dbReference type="InterPro" id="IPR011333">
    <property type="entry name" value="SKP1/BTB/POZ_sf"/>
</dbReference>
<dbReference type="OrthoDB" id="1022638at2759"/>